<evidence type="ECO:0000313" key="6">
    <source>
        <dbReference type="Proteomes" id="UP000596427"/>
    </source>
</evidence>
<dbReference type="InterPro" id="IPR001647">
    <property type="entry name" value="HTH_TetR"/>
</dbReference>
<dbReference type="Gene3D" id="1.10.357.10">
    <property type="entry name" value="Tetracycline Repressor, domain 2"/>
    <property type="match status" value="1"/>
</dbReference>
<dbReference type="InterPro" id="IPR009057">
    <property type="entry name" value="Homeodomain-like_sf"/>
</dbReference>
<evidence type="ECO:0000259" key="4">
    <source>
        <dbReference type="PROSITE" id="PS50977"/>
    </source>
</evidence>
<dbReference type="PANTHER" id="PTHR30328:SF54">
    <property type="entry name" value="HTH-TYPE TRANSCRIPTIONAL REPRESSOR SCO4008"/>
    <property type="match status" value="1"/>
</dbReference>
<feature type="DNA-binding region" description="H-T-H motif" evidence="2">
    <location>
        <begin position="53"/>
        <end position="72"/>
    </location>
</feature>
<dbReference type="KEGG" id="xdi:EZH22_13330"/>
<keyword evidence="6" id="KW-1185">Reference proteome</keyword>
<dbReference type="GO" id="GO:0003677">
    <property type="term" value="F:DNA binding"/>
    <property type="evidence" value="ECO:0007669"/>
    <property type="project" value="UniProtKB-UniRule"/>
</dbReference>
<sequence>MTVPSASSTKGSRTKPRATPAKEVATRDADKTRLKILEAAEVEFARKGLAGARVDLVAEEAGANKRMIYYYFGSKEDLYVAVLERAYTDMRVAEARLDLESLPPVEAITRLVEFKFDYPATHPHIITLLNGENMLGGEYLRRSTRLREMQISLIERLKTLLARGEKEGTVRPGIDPMHLYMTISAVSYFYFSNNPTFSTAFGRDLSTPEERAVRRRHVVDVVTHYIKAS</sequence>
<protein>
    <submittedName>
        <fullName evidence="5">TetR family transcriptional regulator</fullName>
    </submittedName>
</protein>
<dbReference type="InterPro" id="IPR041474">
    <property type="entry name" value="NicS_C"/>
</dbReference>
<dbReference type="AlphaFoldDB" id="A0A974PSZ5"/>
<evidence type="ECO:0000256" key="3">
    <source>
        <dbReference type="SAM" id="MobiDB-lite"/>
    </source>
</evidence>
<reference evidence="5 6" key="1">
    <citation type="submission" date="2020-10" db="EMBL/GenBank/DDBJ databases">
        <title>Degradation of 1,4-Dioxane by Xanthobacter sp. YN2, via a Novel Group-2 Soluble Di-Iron Monooxygenase.</title>
        <authorList>
            <person name="Ma F."/>
            <person name="Wang Y."/>
            <person name="Yang J."/>
            <person name="Guo H."/>
            <person name="Su D."/>
            <person name="Yu L."/>
        </authorList>
    </citation>
    <scope>NUCLEOTIDE SEQUENCE [LARGE SCALE GENOMIC DNA]</scope>
    <source>
        <strain evidence="5 6">YN2</strain>
    </source>
</reference>
<dbReference type="InterPro" id="IPR036271">
    <property type="entry name" value="Tet_transcr_reg_TetR-rel_C_sf"/>
</dbReference>
<keyword evidence="1 2" id="KW-0238">DNA-binding</keyword>
<dbReference type="EMBL" id="CP063362">
    <property type="protein sequence ID" value="QRG09150.1"/>
    <property type="molecule type" value="Genomic_DNA"/>
</dbReference>
<organism evidence="5 6">
    <name type="scientific">Xanthobacter dioxanivorans</name>
    <dbReference type="NCBI Taxonomy" id="2528964"/>
    <lineage>
        <taxon>Bacteria</taxon>
        <taxon>Pseudomonadati</taxon>
        <taxon>Pseudomonadota</taxon>
        <taxon>Alphaproteobacteria</taxon>
        <taxon>Hyphomicrobiales</taxon>
        <taxon>Xanthobacteraceae</taxon>
        <taxon>Xanthobacter</taxon>
    </lineage>
</organism>
<evidence type="ECO:0000256" key="1">
    <source>
        <dbReference type="ARBA" id="ARBA00023125"/>
    </source>
</evidence>
<dbReference type="Proteomes" id="UP000596427">
    <property type="component" value="Chromosome"/>
</dbReference>
<evidence type="ECO:0000313" key="5">
    <source>
        <dbReference type="EMBL" id="QRG09150.1"/>
    </source>
</evidence>
<feature type="domain" description="HTH tetR-type" evidence="4">
    <location>
        <begin position="30"/>
        <end position="90"/>
    </location>
</feature>
<name>A0A974PSZ5_9HYPH</name>
<proteinExistence type="predicted"/>
<dbReference type="SUPFAM" id="SSF46689">
    <property type="entry name" value="Homeodomain-like"/>
    <property type="match status" value="1"/>
</dbReference>
<feature type="region of interest" description="Disordered" evidence="3">
    <location>
        <begin position="1"/>
        <end position="26"/>
    </location>
</feature>
<dbReference type="Pfam" id="PF00440">
    <property type="entry name" value="TetR_N"/>
    <property type="match status" value="1"/>
</dbReference>
<dbReference type="Pfam" id="PF17938">
    <property type="entry name" value="TetR_C_29"/>
    <property type="match status" value="1"/>
</dbReference>
<dbReference type="SUPFAM" id="SSF48498">
    <property type="entry name" value="Tetracyclin repressor-like, C-terminal domain"/>
    <property type="match status" value="1"/>
</dbReference>
<feature type="compositionally biased region" description="Polar residues" evidence="3">
    <location>
        <begin position="1"/>
        <end position="11"/>
    </location>
</feature>
<dbReference type="PROSITE" id="PS50977">
    <property type="entry name" value="HTH_TETR_2"/>
    <property type="match status" value="1"/>
</dbReference>
<dbReference type="InterPro" id="IPR050109">
    <property type="entry name" value="HTH-type_TetR-like_transc_reg"/>
</dbReference>
<evidence type="ECO:0000256" key="2">
    <source>
        <dbReference type="PROSITE-ProRule" id="PRU00335"/>
    </source>
</evidence>
<dbReference type="PRINTS" id="PR00455">
    <property type="entry name" value="HTHTETR"/>
</dbReference>
<accession>A0A974PSZ5</accession>
<dbReference type="RefSeq" id="WP_203196068.1">
    <property type="nucleotide sequence ID" value="NZ_CP063362.1"/>
</dbReference>
<gene>
    <name evidence="5" type="ORF">EZH22_13330</name>
</gene>
<dbReference type="PANTHER" id="PTHR30328">
    <property type="entry name" value="TRANSCRIPTIONAL REPRESSOR"/>
    <property type="match status" value="1"/>
</dbReference>